<dbReference type="GO" id="GO:0007035">
    <property type="term" value="P:vacuolar acidification"/>
    <property type="evidence" value="ECO:0007669"/>
    <property type="project" value="TreeGrafter"/>
</dbReference>
<reference evidence="11" key="1">
    <citation type="submission" date="2022-01" db="EMBL/GenBank/DDBJ databases">
        <authorList>
            <person name="King R."/>
        </authorList>
    </citation>
    <scope>NUCLEOTIDE SEQUENCE</scope>
</reference>
<dbReference type="GO" id="GO:0000220">
    <property type="term" value="C:vacuolar proton-transporting V-type ATPase, V0 domain"/>
    <property type="evidence" value="ECO:0007669"/>
    <property type="project" value="InterPro"/>
</dbReference>
<dbReference type="GO" id="GO:0046961">
    <property type="term" value="F:proton-transporting ATPase activity, rotational mechanism"/>
    <property type="evidence" value="ECO:0007669"/>
    <property type="project" value="InterPro"/>
</dbReference>
<evidence type="ECO:0000256" key="8">
    <source>
        <dbReference type="ARBA" id="ARBA00023136"/>
    </source>
</evidence>
<keyword evidence="3 9" id="KW-0813">Transport</keyword>
<feature type="transmembrane region" description="Helical" evidence="9">
    <location>
        <begin position="431"/>
        <end position="456"/>
    </location>
</feature>
<evidence type="ECO:0000256" key="10">
    <source>
        <dbReference type="SAM" id="Coils"/>
    </source>
</evidence>
<dbReference type="InterPro" id="IPR026028">
    <property type="entry name" value="V-type_ATPase_116kDa_su_euka"/>
</dbReference>
<dbReference type="EMBL" id="OU892284">
    <property type="protein sequence ID" value="CAG9773112.1"/>
    <property type="molecule type" value="Genomic_DNA"/>
</dbReference>
<dbReference type="PANTHER" id="PTHR11629:SF61">
    <property type="entry name" value="V-TYPE PROTON ATPASE SUBUNIT A"/>
    <property type="match status" value="1"/>
</dbReference>
<keyword evidence="7 9" id="KW-0406">Ion transport</keyword>
<comment type="function">
    <text evidence="9">Essential component of the vacuolar proton pump (V-ATPase), a multimeric enzyme that catalyzes the translocation of protons across the membranes. Required for assembly and activity of the V-ATPase.</text>
</comment>
<evidence type="ECO:0000256" key="7">
    <source>
        <dbReference type="ARBA" id="ARBA00023065"/>
    </source>
</evidence>
<evidence type="ECO:0000256" key="4">
    <source>
        <dbReference type="ARBA" id="ARBA00022692"/>
    </source>
</evidence>
<dbReference type="GO" id="GO:0005886">
    <property type="term" value="C:plasma membrane"/>
    <property type="evidence" value="ECO:0007669"/>
    <property type="project" value="TreeGrafter"/>
</dbReference>
<keyword evidence="12" id="KW-1185">Reference proteome</keyword>
<gene>
    <name evidence="11" type="ORF">CEUTPL_LOCUS13513</name>
</gene>
<keyword evidence="4 9" id="KW-0812">Transmembrane</keyword>
<feature type="transmembrane region" description="Helical" evidence="9">
    <location>
        <begin position="642"/>
        <end position="664"/>
    </location>
</feature>
<dbReference type="OrthoDB" id="10264220at2759"/>
<keyword evidence="10" id="KW-0175">Coiled coil</keyword>
<proteinExistence type="inferred from homology"/>
<dbReference type="Pfam" id="PF01496">
    <property type="entry name" value="V_ATPase_I"/>
    <property type="match status" value="1"/>
</dbReference>
<feature type="transmembrane region" description="Helical" evidence="9">
    <location>
        <begin position="567"/>
        <end position="587"/>
    </location>
</feature>
<evidence type="ECO:0000256" key="3">
    <source>
        <dbReference type="ARBA" id="ARBA00022448"/>
    </source>
</evidence>
<keyword evidence="8 9" id="KW-0472">Membrane</keyword>
<accession>A0A9N9QS63</accession>
<evidence type="ECO:0000256" key="2">
    <source>
        <dbReference type="ARBA" id="ARBA00009904"/>
    </source>
</evidence>
<organism evidence="11 12">
    <name type="scientific">Ceutorhynchus assimilis</name>
    <name type="common">cabbage seed weevil</name>
    <dbReference type="NCBI Taxonomy" id="467358"/>
    <lineage>
        <taxon>Eukaryota</taxon>
        <taxon>Metazoa</taxon>
        <taxon>Ecdysozoa</taxon>
        <taxon>Arthropoda</taxon>
        <taxon>Hexapoda</taxon>
        <taxon>Insecta</taxon>
        <taxon>Pterygota</taxon>
        <taxon>Neoptera</taxon>
        <taxon>Endopterygota</taxon>
        <taxon>Coleoptera</taxon>
        <taxon>Polyphaga</taxon>
        <taxon>Cucujiformia</taxon>
        <taxon>Curculionidae</taxon>
        <taxon>Ceutorhynchinae</taxon>
        <taxon>Ceutorhynchus</taxon>
    </lineage>
</organism>
<feature type="transmembrane region" description="Helical" evidence="9">
    <location>
        <begin position="394"/>
        <end position="419"/>
    </location>
</feature>
<dbReference type="InterPro" id="IPR002490">
    <property type="entry name" value="V-ATPase_116kDa_su"/>
</dbReference>
<dbReference type="Proteomes" id="UP001152799">
    <property type="component" value="Chromosome 8"/>
</dbReference>
<protein>
    <recommendedName>
        <fullName evidence="9">V-type proton ATPase subunit a</fullName>
    </recommendedName>
</protein>
<evidence type="ECO:0000256" key="6">
    <source>
        <dbReference type="ARBA" id="ARBA00022989"/>
    </source>
</evidence>
<evidence type="ECO:0000256" key="5">
    <source>
        <dbReference type="ARBA" id="ARBA00022781"/>
    </source>
</evidence>
<evidence type="ECO:0000313" key="11">
    <source>
        <dbReference type="EMBL" id="CAG9773112.1"/>
    </source>
</evidence>
<keyword evidence="6 9" id="KW-1133">Transmembrane helix</keyword>
<feature type="transmembrane region" description="Helical" evidence="9">
    <location>
        <begin position="536"/>
        <end position="555"/>
    </location>
</feature>
<evidence type="ECO:0000313" key="12">
    <source>
        <dbReference type="Proteomes" id="UP001152799"/>
    </source>
</evidence>
<name>A0A9N9QS63_9CUCU</name>
<dbReference type="PANTHER" id="PTHR11629">
    <property type="entry name" value="VACUOLAR PROTON ATPASES"/>
    <property type="match status" value="1"/>
</dbReference>
<dbReference type="PIRSF" id="PIRSF001293">
    <property type="entry name" value="ATP6V0A1"/>
    <property type="match status" value="1"/>
</dbReference>
<keyword evidence="5 9" id="KW-0375">Hydrogen ion transport</keyword>
<comment type="similarity">
    <text evidence="2 9">Belongs to the V-ATPase 116 kDa subunit family.</text>
</comment>
<evidence type="ECO:0000256" key="9">
    <source>
        <dbReference type="RuleBase" id="RU361189"/>
    </source>
</evidence>
<sequence length="836" mass="95922">MGALFRSEEMALTQLFVQPEAAYHIVAELGESGCVQFRDLNEEASMFQRAYSNDVKRINEIERQIRYVEGEIRKANLRILDLNEMPKAPHPREIVNLEAHLEKTERDIRELSEGAKSLKKEYYDGVHEKYVLIKAQSFFSQQEDALNSEYTPDEMKNASQLGFIAGVISKEKIFAFERLLWRIGRGNIFLRQADIDELIVDPDTGVEHRKVAFIAFFQGANLAGIIQKICNGFKATIVDIPVAPSIRADRIKLISTQVEDIKTVINTTEDHRTRLLVSVAKDIQHWDIIICKMKAIYNTLNLFSHDVSKKCLIAEGWIPKNDLPLLEKALTEGSIACGSSVPSFYNVLRTKETPPTFNRTNKFTAGFQNLISSYAFAGYRELNPALYTIITFPFLFAIMFGDVGHAIIMVCFGAWMVIAEKKLMAQKKNEIFDIFFSGRYIVLLMGIFSMYTGFIYNDIFSKSMNIFGSKWKIDYNDAIQHFNVNMTETNDASLRFELVPRHSYAGHPYFAGVDPAWQTAENKIIFLNSFKMKLSIVFGVVHMIFGVCLSVVNFIHFKKKAYIILDFLPKILFFGFLFVYMVFMIFMKWTNYTAMNDDNVDTAHGSSCAPNVLIFFIGMMLFKKSEYEPPCEKYMFGGQEMLQHVLVILALVCIPWMLLGVPLYEMMKRKKNKTLFTHHQQNGGYHVDLETIPESEAVSSHEEDDDLFVHAAIHTIEFTLSTVSHTASYLRLWALSLAHAQLSDVLWDMVFRKAFVKLSYPYVGGVSIFVIFWAWSTITVGILVLMEGLSAFLHTLRLHWVEFMSKFFEGLGYNFEPFSFQRLFEEEAEEAKTKQS</sequence>
<evidence type="ECO:0000256" key="1">
    <source>
        <dbReference type="ARBA" id="ARBA00004141"/>
    </source>
</evidence>
<dbReference type="GO" id="GO:0051117">
    <property type="term" value="F:ATPase binding"/>
    <property type="evidence" value="ECO:0007669"/>
    <property type="project" value="TreeGrafter"/>
</dbReference>
<comment type="subcellular location">
    <subcellularLocation>
        <location evidence="1">Membrane</location>
        <topology evidence="1">Multi-pass membrane protein</topology>
    </subcellularLocation>
</comment>
<dbReference type="AlphaFoldDB" id="A0A9N9QS63"/>
<feature type="transmembrane region" description="Helical" evidence="9">
    <location>
        <begin position="762"/>
        <end position="786"/>
    </location>
</feature>
<feature type="coiled-coil region" evidence="10">
    <location>
        <begin position="58"/>
        <end position="121"/>
    </location>
</feature>